<dbReference type="RefSeq" id="WP_338202890.1">
    <property type="nucleotide sequence ID" value="NZ_JAEKNR010000151.1"/>
</dbReference>
<dbReference type="EMBL" id="JAEKNR010000151">
    <property type="protein sequence ID" value="MBJ7599399.1"/>
    <property type="molecule type" value="Genomic_DNA"/>
</dbReference>
<name>A0A934K5S6_9BACT</name>
<evidence type="ECO:0000313" key="4">
    <source>
        <dbReference type="Proteomes" id="UP000612893"/>
    </source>
</evidence>
<sequence length="437" mass="47158">MAEASAPKSLTSEPTFMAREGMRAAVVSLHTSPTATLGQSANGGLNVYVREVCTALSRRGVATDVFTRRVSERSPAFESLAPLSRVVYLPAGGDDVDKQRLVDHVPDFTASLEDFVERCGLHYDLIYSHYWLSGLAACCLRGSLQAPWAHTAHTLARVKNRKLAPGDLPESELRVAAEGEIARCADLLVVSTVAEGDELRQAYSVRPDRVAVVTPGVDLLNFQPQPRPLARLLVGHPDERLFVFVGRLERLKGVDLILRALARITAGGEHQDVRLLVLGEDSGAGGVSEKARLQKMAHELGIAGRVDFPGSVAQARLATYYAAAEAALMPSYNESFGLAGLEAQASGTAVVAGRGAGLASVLRNGVSGFLVDRQDPELYACYMRRLLEEPGLSERLGRSGRKLAERFSWQRTADDLLARFRGMAAAQEGVQAISRQE</sequence>
<dbReference type="InterPro" id="IPR050194">
    <property type="entry name" value="Glycosyltransferase_grp1"/>
</dbReference>
<comment type="caution">
    <text evidence="3">The sequence shown here is derived from an EMBL/GenBank/DDBJ whole genome shotgun (WGS) entry which is preliminary data.</text>
</comment>
<organism evidence="3 4">
    <name type="scientific">Candidatus Nephthysia bennettiae</name>
    <dbReference type="NCBI Taxonomy" id="3127016"/>
    <lineage>
        <taxon>Bacteria</taxon>
        <taxon>Bacillati</taxon>
        <taxon>Candidatus Dormiibacterota</taxon>
        <taxon>Candidatus Dormibacteria</taxon>
        <taxon>Candidatus Dormibacterales</taxon>
        <taxon>Candidatus Dormibacteraceae</taxon>
        <taxon>Candidatus Nephthysia</taxon>
    </lineage>
</organism>
<dbReference type="Pfam" id="PF00534">
    <property type="entry name" value="Glycos_transf_1"/>
    <property type="match status" value="1"/>
</dbReference>
<dbReference type="InterPro" id="IPR028098">
    <property type="entry name" value="Glyco_trans_4-like_N"/>
</dbReference>
<evidence type="ECO:0000259" key="2">
    <source>
        <dbReference type="Pfam" id="PF13579"/>
    </source>
</evidence>
<dbReference type="AlphaFoldDB" id="A0A934K5S6"/>
<evidence type="ECO:0000313" key="3">
    <source>
        <dbReference type="EMBL" id="MBJ7599399.1"/>
    </source>
</evidence>
<feature type="domain" description="Glycosyl transferase family 1" evidence="1">
    <location>
        <begin position="238"/>
        <end position="402"/>
    </location>
</feature>
<accession>A0A934K5S6</accession>
<dbReference type="PANTHER" id="PTHR45947:SF3">
    <property type="entry name" value="SULFOQUINOVOSYL TRANSFERASE SQD2"/>
    <property type="match status" value="1"/>
</dbReference>
<dbReference type="Pfam" id="PF13579">
    <property type="entry name" value="Glyco_trans_4_4"/>
    <property type="match status" value="1"/>
</dbReference>
<dbReference type="Gene3D" id="3.40.50.2000">
    <property type="entry name" value="Glycogen Phosphorylase B"/>
    <property type="match status" value="2"/>
</dbReference>
<dbReference type="Proteomes" id="UP000612893">
    <property type="component" value="Unassembled WGS sequence"/>
</dbReference>
<dbReference type="SUPFAM" id="SSF53756">
    <property type="entry name" value="UDP-Glycosyltransferase/glycogen phosphorylase"/>
    <property type="match status" value="1"/>
</dbReference>
<feature type="domain" description="Glycosyltransferase subfamily 4-like N-terminal" evidence="2">
    <location>
        <begin position="43"/>
        <end position="216"/>
    </location>
</feature>
<protein>
    <submittedName>
        <fullName evidence="3">Glycosyltransferase</fullName>
    </submittedName>
</protein>
<dbReference type="PANTHER" id="PTHR45947">
    <property type="entry name" value="SULFOQUINOVOSYL TRANSFERASE SQD2"/>
    <property type="match status" value="1"/>
</dbReference>
<gene>
    <name evidence="3" type="ORF">JF922_15145</name>
</gene>
<keyword evidence="4" id="KW-1185">Reference proteome</keyword>
<proteinExistence type="predicted"/>
<dbReference type="InterPro" id="IPR001296">
    <property type="entry name" value="Glyco_trans_1"/>
</dbReference>
<evidence type="ECO:0000259" key="1">
    <source>
        <dbReference type="Pfam" id="PF00534"/>
    </source>
</evidence>
<reference evidence="3" key="1">
    <citation type="submission" date="2020-10" db="EMBL/GenBank/DDBJ databases">
        <title>Ca. Dormibacterota MAGs.</title>
        <authorList>
            <person name="Montgomery K."/>
        </authorList>
    </citation>
    <scope>NUCLEOTIDE SEQUENCE [LARGE SCALE GENOMIC DNA]</scope>
    <source>
        <strain evidence="3">SC8812_S17_10</strain>
    </source>
</reference>